<organism evidence="7 8">
    <name type="scientific">Crepidotus variabilis</name>
    <dbReference type="NCBI Taxonomy" id="179855"/>
    <lineage>
        <taxon>Eukaryota</taxon>
        <taxon>Fungi</taxon>
        <taxon>Dikarya</taxon>
        <taxon>Basidiomycota</taxon>
        <taxon>Agaricomycotina</taxon>
        <taxon>Agaricomycetes</taxon>
        <taxon>Agaricomycetidae</taxon>
        <taxon>Agaricales</taxon>
        <taxon>Agaricineae</taxon>
        <taxon>Crepidotaceae</taxon>
        <taxon>Crepidotus</taxon>
    </lineage>
</organism>
<evidence type="ECO:0000256" key="1">
    <source>
        <dbReference type="ARBA" id="ARBA00023157"/>
    </source>
</evidence>
<protein>
    <submittedName>
        <fullName evidence="7">Lipase</fullName>
    </submittedName>
</protein>
<name>A0A9P6EFI0_9AGAR</name>
<evidence type="ECO:0000256" key="4">
    <source>
        <dbReference type="ARBA" id="ARBA00048461"/>
    </source>
</evidence>
<dbReference type="AlphaFoldDB" id="A0A9P6EFI0"/>
<accession>A0A9P6EFI0</accession>
<evidence type="ECO:0000256" key="2">
    <source>
        <dbReference type="ARBA" id="ARBA00043996"/>
    </source>
</evidence>
<evidence type="ECO:0000259" key="6">
    <source>
        <dbReference type="Pfam" id="PF01764"/>
    </source>
</evidence>
<gene>
    <name evidence="7" type="ORF">CPB83DRAFT_814299</name>
</gene>
<feature type="chain" id="PRO_5040361218" evidence="5">
    <location>
        <begin position="26"/>
        <end position="312"/>
    </location>
</feature>
<dbReference type="Proteomes" id="UP000807306">
    <property type="component" value="Unassembled WGS sequence"/>
</dbReference>
<dbReference type="InterPro" id="IPR002921">
    <property type="entry name" value="Fungal_lipase-type"/>
</dbReference>
<comment type="similarity">
    <text evidence="2">Belongs to the AB hydrolase superfamily. Lipase family. Class 3 subfamily.</text>
</comment>
<evidence type="ECO:0000256" key="5">
    <source>
        <dbReference type="SAM" id="SignalP"/>
    </source>
</evidence>
<dbReference type="EMBL" id="MU157855">
    <property type="protein sequence ID" value="KAF9528105.1"/>
    <property type="molecule type" value="Genomic_DNA"/>
</dbReference>
<reference evidence="7" key="1">
    <citation type="submission" date="2020-11" db="EMBL/GenBank/DDBJ databases">
        <authorList>
            <consortium name="DOE Joint Genome Institute"/>
            <person name="Ahrendt S."/>
            <person name="Riley R."/>
            <person name="Andreopoulos W."/>
            <person name="Labutti K."/>
            <person name="Pangilinan J."/>
            <person name="Ruiz-Duenas F.J."/>
            <person name="Barrasa J.M."/>
            <person name="Sanchez-Garcia M."/>
            <person name="Camarero S."/>
            <person name="Miyauchi S."/>
            <person name="Serrano A."/>
            <person name="Linde D."/>
            <person name="Babiker R."/>
            <person name="Drula E."/>
            <person name="Ayuso-Fernandez I."/>
            <person name="Pacheco R."/>
            <person name="Padilla G."/>
            <person name="Ferreira P."/>
            <person name="Barriuso J."/>
            <person name="Kellner H."/>
            <person name="Castanera R."/>
            <person name="Alfaro M."/>
            <person name="Ramirez L."/>
            <person name="Pisabarro A.G."/>
            <person name="Kuo A."/>
            <person name="Tritt A."/>
            <person name="Lipzen A."/>
            <person name="He G."/>
            <person name="Yan M."/>
            <person name="Ng V."/>
            <person name="Cullen D."/>
            <person name="Martin F."/>
            <person name="Rosso M.-N."/>
            <person name="Henrissat B."/>
            <person name="Hibbett D."/>
            <person name="Martinez A.T."/>
            <person name="Grigoriev I.V."/>
        </authorList>
    </citation>
    <scope>NUCLEOTIDE SEQUENCE</scope>
    <source>
        <strain evidence="7">CBS 506.95</strain>
    </source>
</reference>
<dbReference type="PANTHER" id="PTHR45856:SF25">
    <property type="entry name" value="FUNGAL LIPASE-LIKE DOMAIN-CONTAINING PROTEIN"/>
    <property type="match status" value="1"/>
</dbReference>
<dbReference type="InterPro" id="IPR051218">
    <property type="entry name" value="Sec_MonoDiacylglyc_Lipase"/>
</dbReference>
<sequence>MPKMLSNGFIVSSLLLALSAVNVYAAPLEAETVQVEKRQTISSLSATQISAYKPYTYFASAAYCTPAATKAWNCGANCAANSDFVTTASGGDGSSVQYWYVGYSSKLASVIVGHQGTDPSEIEAWTTDANAILGGLDSSLFPGVSSAVEVHEGFRDEQAKTASAILAAVQSTISAKGAKKVAIVGHSLGAAIALLDAVYLPLHISGVTWKFVGYGMPRVGNQDFANYVDSKLGTSVVTHINNKEDFVPILPGRFLGYHHSSGEVHIQDSGAWTSCPGQDNTSSSCTVGDVSNVFEGSESDHDGPYDGIVMGC</sequence>
<dbReference type="CDD" id="cd00519">
    <property type="entry name" value="Lipase_3"/>
    <property type="match status" value="1"/>
</dbReference>
<dbReference type="PANTHER" id="PTHR45856">
    <property type="entry name" value="ALPHA/BETA-HYDROLASES SUPERFAMILY PROTEIN"/>
    <property type="match status" value="1"/>
</dbReference>
<dbReference type="SUPFAM" id="SSF53474">
    <property type="entry name" value="alpha/beta-Hydrolases"/>
    <property type="match status" value="1"/>
</dbReference>
<evidence type="ECO:0000256" key="3">
    <source>
        <dbReference type="ARBA" id="ARBA00047591"/>
    </source>
</evidence>
<feature type="domain" description="Fungal lipase-type" evidence="6">
    <location>
        <begin position="112"/>
        <end position="253"/>
    </location>
</feature>
<evidence type="ECO:0000313" key="7">
    <source>
        <dbReference type="EMBL" id="KAF9528105.1"/>
    </source>
</evidence>
<keyword evidence="5" id="KW-0732">Signal</keyword>
<comment type="catalytic activity">
    <reaction evidence="3">
        <text>a diacylglycerol + H2O = a monoacylglycerol + a fatty acid + H(+)</text>
        <dbReference type="Rhea" id="RHEA:32731"/>
        <dbReference type="ChEBI" id="CHEBI:15377"/>
        <dbReference type="ChEBI" id="CHEBI:15378"/>
        <dbReference type="ChEBI" id="CHEBI:17408"/>
        <dbReference type="ChEBI" id="CHEBI:18035"/>
        <dbReference type="ChEBI" id="CHEBI:28868"/>
    </reaction>
</comment>
<comment type="caution">
    <text evidence="7">The sequence shown here is derived from an EMBL/GenBank/DDBJ whole genome shotgun (WGS) entry which is preliminary data.</text>
</comment>
<feature type="signal peptide" evidence="5">
    <location>
        <begin position="1"/>
        <end position="25"/>
    </location>
</feature>
<evidence type="ECO:0000313" key="8">
    <source>
        <dbReference type="Proteomes" id="UP000807306"/>
    </source>
</evidence>
<dbReference type="InterPro" id="IPR029058">
    <property type="entry name" value="AB_hydrolase_fold"/>
</dbReference>
<proteinExistence type="inferred from homology"/>
<dbReference type="Gene3D" id="3.40.50.1820">
    <property type="entry name" value="alpha/beta hydrolase"/>
    <property type="match status" value="1"/>
</dbReference>
<dbReference type="Pfam" id="PF01764">
    <property type="entry name" value="Lipase_3"/>
    <property type="match status" value="1"/>
</dbReference>
<dbReference type="GO" id="GO:0006629">
    <property type="term" value="P:lipid metabolic process"/>
    <property type="evidence" value="ECO:0007669"/>
    <property type="project" value="InterPro"/>
</dbReference>
<keyword evidence="8" id="KW-1185">Reference proteome</keyword>
<comment type="catalytic activity">
    <reaction evidence="4">
        <text>a monoacylglycerol + H2O = glycerol + a fatty acid + H(+)</text>
        <dbReference type="Rhea" id="RHEA:15245"/>
        <dbReference type="ChEBI" id="CHEBI:15377"/>
        <dbReference type="ChEBI" id="CHEBI:15378"/>
        <dbReference type="ChEBI" id="CHEBI:17408"/>
        <dbReference type="ChEBI" id="CHEBI:17754"/>
        <dbReference type="ChEBI" id="CHEBI:28868"/>
    </reaction>
</comment>
<dbReference type="OrthoDB" id="426718at2759"/>
<keyword evidence="1" id="KW-1015">Disulfide bond</keyword>